<sequence length="124" mass="14482">MIANRMFTISSNYEIQNEQTGEKGWTYLLMNKSDTLYHFKTFKALVESESGKHIKCLRIDRGGKYLSGEFNAYCNEHGIKRQLINPYTPQQNGVAERRNRTVMNMVRAFLSAKNMPYVLKLYET</sequence>
<dbReference type="InterPro" id="IPR012337">
    <property type="entry name" value="RNaseH-like_sf"/>
</dbReference>
<dbReference type="GO" id="GO:0004519">
    <property type="term" value="F:endonuclease activity"/>
    <property type="evidence" value="ECO:0007669"/>
    <property type="project" value="UniProtKB-KW"/>
</dbReference>
<dbReference type="PROSITE" id="PS50994">
    <property type="entry name" value="INTEGRASE"/>
    <property type="match status" value="1"/>
</dbReference>
<evidence type="ECO:0000313" key="12">
    <source>
        <dbReference type="Proteomes" id="UP001454036"/>
    </source>
</evidence>
<dbReference type="GO" id="GO:0006310">
    <property type="term" value="P:DNA recombination"/>
    <property type="evidence" value="ECO:0007669"/>
    <property type="project" value="UniProtKB-KW"/>
</dbReference>
<organism evidence="11 12">
    <name type="scientific">Lithospermum erythrorhizon</name>
    <name type="common">Purple gromwell</name>
    <name type="synonym">Lithospermum officinale var. erythrorhizon</name>
    <dbReference type="NCBI Taxonomy" id="34254"/>
    <lineage>
        <taxon>Eukaryota</taxon>
        <taxon>Viridiplantae</taxon>
        <taxon>Streptophyta</taxon>
        <taxon>Embryophyta</taxon>
        <taxon>Tracheophyta</taxon>
        <taxon>Spermatophyta</taxon>
        <taxon>Magnoliopsida</taxon>
        <taxon>eudicotyledons</taxon>
        <taxon>Gunneridae</taxon>
        <taxon>Pentapetalae</taxon>
        <taxon>asterids</taxon>
        <taxon>lamiids</taxon>
        <taxon>Boraginales</taxon>
        <taxon>Boraginaceae</taxon>
        <taxon>Boraginoideae</taxon>
        <taxon>Lithospermeae</taxon>
        <taxon>Lithospermum</taxon>
    </lineage>
</organism>
<keyword evidence="12" id="KW-1185">Reference proteome</keyword>
<evidence type="ECO:0000256" key="5">
    <source>
        <dbReference type="ARBA" id="ARBA00022842"/>
    </source>
</evidence>
<dbReference type="EMBL" id="BAABME010004102">
    <property type="protein sequence ID" value="GAA0161186.1"/>
    <property type="molecule type" value="Genomic_DNA"/>
</dbReference>
<keyword evidence="6" id="KW-0229">DNA integration</keyword>
<keyword evidence="8" id="KW-0548">Nucleotidyltransferase</keyword>
<comment type="caution">
    <text evidence="11">The sequence shown here is derived from an EMBL/GenBank/DDBJ whole genome shotgun (WGS) entry which is preliminary data.</text>
</comment>
<dbReference type="InterPro" id="IPR036397">
    <property type="entry name" value="RNaseH_sf"/>
</dbReference>
<dbReference type="Gene3D" id="3.30.420.10">
    <property type="entry name" value="Ribonuclease H-like superfamily/Ribonuclease H"/>
    <property type="match status" value="1"/>
</dbReference>
<evidence type="ECO:0000256" key="7">
    <source>
        <dbReference type="ARBA" id="ARBA00022918"/>
    </source>
</evidence>
<evidence type="ECO:0000256" key="9">
    <source>
        <dbReference type="ARBA" id="ARBA00023172"/>
    </source>
</evidence>
<gene>
    <name evidence="11" type="ORF">LIER_17558</name>
</gene>
<dbReference type="PANTHER" id="PTHR42648">
    <property type="entry name" value="TRANSPOSASE, PUTATIVE-RELATED"/>
    <property type="match status" value="1"/>
</dbReference>
<dbReference type="GO" id="GO:0003676">
    <property type="term" value="F:nucleic acid binding"/>
    <property type="evidence" value="ECO:0007669"/>
    <property type="project" value="InterPro"/>
</dbReference>
<protein>
    <recommendedName>
        <fullName evidence="10">Integrase catalytic domain-containing protein</fullName>
    </recommendedName>
</protein>
<evidence type="ECO:0000256" key="8">
    <source>
        <dbReference type="ARBA" id="ARBA00022932"/>
    </source>
</evidence>
<dbReference type="SUPFAM" id="SSF53098">
    <property type="entry name" value="Ribonuclease H-like"/>
    <property type="match status" value="1"/>
</dbReference>
<evidence type="ECO:0000256" key="4">
    <source>
        <dbReference type="ARBA" id="ARBA00022801"/>
    </source>
</evidence>
<dbReference type="GO" id="GO:0016787">
    <property type="term" value="F:hydrolase activity"/>
    <property type="evidence" value="ECO:0007669"/>
    <property type="project" value="UniProtKB-KW"/>
</dbReference>
<dbReference type="PANTHER" id="PTHR42648:SF11">
    <property type="entry name" value="TRANSPOSON TY4-P GAG-POL POLYPROTEIN"/>
    <property type="match status" value="1"/>
</dbReference>
<feature type="domain" description="Integrase catalytic" evidence="10">
    <location>
        <begin position="1"/>
        <end position="124"/>
    </location>
</feature>
<name>A0AAV3QD54_LITER</name>
<keyword evidence="4" id="KW-0378">Hydrolase</keyword>
<dbReference type="AlphaFoldDB" id="A0AAV3QD54"/>
<evidence type="ECO:0000259" key="10">
    <source>
        <dbReference type="PROSITE" id="PS50994"/>
    </source>
</evidence>
<evidence type="ECO:0000256" key="1">
    <source>
        <dbReference type="ARBA" id="ARBA00022722"/>
    </source>
</evidence>
<dbReference type="GO" id="GO:0003964">
    <property type="term" value="F:RNA-directed DNA polymerase activity"/>
    <property type="evidence" value="ECO:0007669"/>
    <property type="project" value="UniProtKB-KW"/>
</dbReference>
<evidence type="ECO:0000256" key="2">
    <source>
        <dbReference type="ARBA" id="ARBA00022723"/>
    </source>
</evidence>
<dbReference type="InterPro" id="IPR039537">
    <property type="entry name" value="Retrotran_Ty1/copia-like"/>
</dbReference>
<accession>A0AAV3QD54</accession>
<dbReference type="GO" id="GO:0046872">
    <property type="term" value="F:metal ion binding"/>
    <property type="evidence" value="ECO:0007669"/>
    <property type="project" value="UniProtKB-KW"/>
</dbReference>
<evidence type="ECO:0000313" key="11">
    <source>
        <dbReference type="EMBL" id="GAA0161186.1"/>
    </source>
</evidence>
<keyword evidence="2" id="KW-0479">Metal-binding</keyword>
<keyword evidence="1" id="KW-0540">Nuclease</keyword>
<proteinExistence type="predicted"/>
<dbReference type="GO" id="GO:0003887">
    <property type="term" value="F:DNA-directed DNA polymerase activity"/>
    <property type="evidence" value="ECO:0007669"/>
    <property type="project" value="UniProtKB-KW"/>
</dbReference>
<dbReference type="GO" id="GO:0015074">
    <property type="term" value="P:DNA integration"/>
    <property type="evidence" value="ECO:0007669"/>
    <property type="project" value="UniProtKB-KW"/>
</dbReference>
<keyword evidence="8" id="KW-0239">DNA-directed DNA polymerase</keyword>
<keyword evidence="5" id="KW-0460">Magnesium</keyword>
<evidence type="ECO:0000256" key="3">
    <source>
        <dbReference type="ARBA" id="ARBA00022759"/>
    </source>
</evidence>
<keyword evidence="9" id="KW-0233">DNA recombination</keyword>
<keyword evidence="8" id="KW-0808">Transferase</keyword>
<keyword evidence="3" id="KW-0255">Endonuclease</keyword>
<reference evidence="11 12" key="1">
    <citation type="submission" date="2024-01" db="EMBL/GenBank/DDBJ databases">
        <title>The complete chloroplast genome sequence of Lithospermum erythrorhizon: insights into the phylogenetic relationship among Boraginaceae species and the maternal lineages of purple gromwells.</title>
        <authorList>
            <person name="Okada T."/>
            <person name="Watanabe K."/>
        </authorList>
    </citation>
    <scope>NUCLEOTIDE SEQUENCE [LARGE SCALE GENOMIC DNA]</scope>
</reference>
<evidence type="ECO:0000256" key="6">
    <source>
        <dbReference type="ARBA" id="ARBA00022908"/>
    </source>
</evidence>
<dbReference type="InterPro" id="IPR001584">
    <property type="entry name" value="Integrase_cat-core"/>
</dbReference>
<keyword evidence="7" id="KW-0695">RNA-directed DNA polymerase</keyword>
<dbReference type="Proteomes" id="UP001454036">
    <property type="component" value="Unassembled WGS sequence"/>
</dbReference>